<gene>
    <name evidence="3" type="ORF">PPYR1160_LOCUS8824</name>
</gene>
<accession>A0A7R9YDE9</accession>
<feature type="compositionally biased region" description="Basic and acidic residues" evidence="1">
    <location>
        <begin position="21"/>
        <end position="46"/>
    </location>
</feature>
<dbReference type="EMBL" id="HBEA01011547">
    <property type="protein sequence ID" value="CAD8259322.1"/>
    <property type="molecule type" value="Transcribed_RNA"/>
</dbReference>
<feature type="compositionally biased region" description="Acidic residues" evidence="1">
    <location>
        <begin position="552"/>
        <end position="565"/>
    </location>
</feature>
<feature type="domain" description="Myb-like" evidence="2">
    <location>
        <begin position="197"/>
        <end position="255"/>
    </location>
</feature>
<feature type="region of interest" description="Disordered" evidence="1">
    <location>
        <begin position="455"/>
        <end position="508"/>
    </location>
</feature>
<feature type="compositionally biased region" description="Polar residues" evidence="1">
    <location>
        <begin position="523"/>
        <end position="541"/>
    </location>
</feature>
<dbReference type="Pfam" id="PF13921">
    <property type="entry name" value="Myb_DNA-bind_6"/>
    <property type="match status" value="1"/>
</dbReference>
<dbReference type="AlphaFoldDB" id="A0A7R9YDE9"/>
<feature type="region of interest" description="Disordered" evidence="1">
    <location>
        <begin position="295"/>
        <end position="404"/>
    </location>
</feature>
<feature type="region of interest" description="Disordered" evidence="1">
    <location>
        <begin position="520"/>
        <end position="586"/>
    </location>
</feature>
<feature type="compositionally biased region" description="Polar residues" evidence="1">
    <location>
        <begin position="493"/>
        <end position="502"/>
    </location>
</feature>
<feature type="compositionally biased region" description="Low complexity" evidence="1">
    <location>
        <begin position="566"/>
        <end position="586"/>
    </location>
</feature>
<feature type="region of interest" description="Disordered" evidence="1">
    <location>
        <begin position="1"/>
        <end position="71"/>
    </location>
</feature>
<evidence type="ECO:0000259" key="2">
    <source>
        <dbReference type="SMART" id="SM00717"/>
    </source>
</evidence>
<evidence type="ECO:0000313" key="3">
    <source>
        <dbReference type="EMBL" id="CAD8259322.1"/>
    </source>
</evidence>
<feature type="region of interest" description="Disordered" evidence="1">
    <location>
        <begin position="220"/>
        <end position="242"/>
    </location>
</feature>
<sequence>MQKRSKRSKRGEVSDSFYGQRMEKRRIEASVAGDERPLAKRPRVEESLADGLPSNLTQSPAKDWSRGRLGTLTPSSQSGFLGMPVPAPAVAQAQAKAHAHAAHKAAKRGDHHAARMHAQAAKNAREMATNPAALQLPVSQSSSQAQSENHVLLQQSYSTVGAETYFFAQTFFRALPWGLRSLYYARPFLHREDEVGEADPFLPEEDAHLLREAERSGRNWGHISSSLNENPPPDRRFRKRSSWQCSQRYQALQRSGKAGESPSASNAEAARYILPASDVSAGSALLYGFPRPNIDSAAPREPLQAGANEAKSSEGDPPPPSPSPSPGPDASRALTESPMDVVGSPPPGTSSQPEDVRNPKVMSRLKEVAAAAHHRPITPRIPGSEDGPSTFTTPHASHTRTLEAKKEFFATTLAAEPPTQLAGVAKLDMLPPLPGIKQEDSSKLAAVLTPLLMVEAMRRENPPSSRTGQQSRAPSSRKGSSAGDERAAAAQWEVSSGNNAEGSQGDCEAFMASSLADFDDMVTTPTGSFAQGETPTKSPPSLATGVHKEEASGEGEEDAQADGEAVEMPMGASGAPSAASPEVKAE</sequence>
<feature type="compositionally biased region" description="Pro residues" evidence="1">
    <location>
        <begin position="316"/>
        <end position="327"/>
    </location>
</feature>
<feature type="compositionally biased region" description="Polar residues" evidence="1">
    <location>
        <begin position="462"/>
        <end position="479"/>
    </location>
</feature>
<protein>
    <recommendedName>
        <fullName evidence="2">Myb-like domain-containing protein</fullName>
    </recommendedName>
</protein>
<dbReference type="SMART" id="SM00717">
    <property type="entry name" value="SANT"/>
    <property type="match status" value="1"/>
</dbReference>
<feature type="compositionally biased region" description="Polar residues" evidence="1">
    <location>
        <begin position="387"/>
        <end position="396"/>
    </location>
</feature>
<proteinExistence type="predicted"/>
<dbReference type="Gene3D" id="1.10.10.60">
    <property type="entry name" value="Homeodomain-like"/>
    <property type="match status" value="1"/>
</dbReference>
<reference evidence="3" key="1">
    <citation type="submission" date="2021-01" db="EMBL/GenBank/DDBJ databases">
        <authorList>
            <person name="Corre E."/>
            <person name="Pelletier E."/>
            <person name="Niang G."/>
            <person name="Scheremetjew M."/>
            <person name="Finn R."/>
            <person name="Kale V."/>
            <person name="Holt S."/>
            <person name="Cochrane G."/>
            <person name="Meng A."/>
            <person name="Brown T."/>
            <person name="Cohen L."/>
        </authorList>
    </citation>
    <scope>NUCLEOTIDE SEQUENCE</scope>
    <source>
        <strain evidence="3">CCMP2078</strain>
    </source>
</reference>
<organism evidence="3">
    <name type="scientific">Pinguiococcus pyrenoidosus</name>
    <dbReference type="NCBI Taxonomy" id="172671"/>
    <lineage>
        <taxon>Eukaryota</taxon>
        <taxon>Sar</taxon>
        <taxon>Stramenopiles</taxon>
        <taxon>Ochrophyta</taxon>
        <taxon>Pinguiophyceae</taxon>
        <taxon>Pinguiochrysidales</taxon>
        <taxon>Pinguiochrysidaceae</taxon>
        <taxon>Pinguiococcus</taxon>
    </lineage>
</organism>
<dbReference type="InterPro" id="IPR001005">
    <property type="entry name" value="SANT/Myb"/>
</dbReference>
<name>A0A7R9YDE9_9STRA</name>
<evidence type="ECO:0000256" key="1">
    <source>
        <dbReference type="SAM" id="MobiDB-lite"/>
    </source>
</evidence>